<evidence type="ECO:0000313" key="13">
    <source>
        <dbReference type="EMBL" id="CCG23675.1"/>
    </source>
</evidence>
<keyword evidence="7 10" id="KW-0862">Zinc</keyword>
<dbReference type="Pfam" id="PF02617">
    <property type="entry name" value="ClpS"/>
    <property type="match status" value="1"/>
</dbReference>
<proteinExistence type="inferred from homology"/>
<evidence type="ECO:0000256" key="3">
    <source>
        <dbReference type="ARBA" id="ARBA00022679"/>
    </source>
</evidence>
<dbReference type="SUPFAM" id="SSF57850">
    <property type="entry name" value="RING/U-box"/>
    <property type="match status" value="1"/>
</dbReference>
<dbReference type="GeneID" id="14541133"/>
<dbReference type="PANTHER" id="PTHR21497:SF26">
    <property type="entry name" value="E3 UBIQUITIN-PROTEIN LIGASE UBR1"/>
    <property type="match status" value="1"/>
</dbReference>
<evidence type="ECO:0000256" key="7">
    <source>
        <dbReference type="ARBA" id="ARBA00022833"/>
    </source>
</evidence>
<keyword evidence="14" id="KW-1185">Reference proteome</keyword>
<dbReference type="EC" id="2.3.2.27" evidence="10"/>
<evidence type="ECO:0000313" key="14">
    <source>
        <dbReference type="Proteomes" id="UP000005018"/>
    </source>
</evidence>
<comment type="pathway">
    <text evidence="2 10">Protein modification; protein ubiquitination.</text>
</comment>
<evidence type="ECO:0000256" key="6">
    <source>
        <dbReference type="ARBA" id="ARBA00022786"/>
    </source>
</evidence>
<keyword evidence="11" id="KW-0175">Coiled coil</keyword>
<feature type="zinc finger region" description="UBR-type" evidence="9">
    <location>
        <begin position="92"/>
        <end position="165"/>
    </location>
</feature>
<keyword evidence="6 10" id="KW-0833">Ubl conjugation pathway</keyword>
<comment type="similarity">
    <text evidence="8 10">Belongs to the E3 ubiquitin-protein ligase UBR1-like family.</text>
</comment>
<dbReference type="UniPathway" id="UPA00143"/>
<dbReference type="GO" id="GO:0061630">
    <property type="term" value="F:ubiquitin protein ligase activity"/>
    <property type="evidence" value="ECO:0007669"/>
    <property type="project" value="UniProtKB-UniRule"/>
</dbReference>
<evidence type="ECO:0000256" key="8">
    <source>
        <dbReference type="ARBA" id="ARBA00046341"/>
    </source>
</evidence>
<dbReference type="Gene3D" id="2.10.110.30">
    <property type="match status" value="1"/>
</dbReference>
<dbReference type="InterPro" id="IPR044046">
    <property type="entry name" value="E3_ligase_UBR-like_C"/>
</dbReference>
<dbReference type="Pfam" id="PF18995">
    <property type="entry name" value="PRT6_C"/>
    <property type="match status" value="1"/>
</dbReference>
<dbReference type="SMART" id="SM00184">
    <property type="entry name" value="RING"/>
    <property type="match status" value="1"/>
</dbReference>
<evidence type="ECO:0000256" key="4">
    <source>
        <dbReference type="ARBA" id="ARBA00022723"/>
    </source>
</evidence>
<dbReference type="GO" id="GO:0016567">
    <property type="term" value="P:protein ubiquitination"/>
    <property type="evidence" value="ECO:0007669"/>
    <property type="project" value="UniProtKB-UniRule"/>
</dbReference>
<dbReference type="Pfam" id="PF22960">
    <property type="entry name" value="WHD_UBR1"/>
    <property type="match status" value="1"/>
</dbReference>
<dbReference type="GO" id="GO:0008270">
    <property type="term" value="F:zinc ion binding"/>
    <property type="evidence" value="ECO:0007669"/>
    <property type="project" value="UniProtKB-UniRule"/>
</dbReference>
<dbReference type="GO" id="GO:0071596">
    <property type="term" value="P:ubiquitin-dependent protein catabolic process via the N-end rule pathway"/>
    <property type="evidence" value="ECO:0007669"/>
    <property type="project" value="UniProtKB-UniRule"/>
</dbReference>
<dbReference type="GO" id="GO:0005737">
    <property type="term" value="C:cytoplasm"/>
    <property type="evidence" value="ECO:0007669"/>
    <property type="project" value="TreeGrafter"/>
</dbReference>
<gene>
    <name evidence="13" type="ORF">CORT_0E00860</name>
</gene>
<dbReference type="Pfam" id="PF02207">
    <property type="entry name" value="zf-UBR"/>
    <property type="match status" value="1"/>
</dbReference>
<dbReference type="SMART" id="SM00396">
    <property type="entry name" value="ZnF_UBR1"/>
    <property type="match status" value="1"/>
</dbReference>
<dbReference type="InterPro" id="IPR001841">
    <property type="entry name" value="Znf_RING"/>
</dbReference>
<dbReference type="RefSeq" id="XP_003869808.1">
    <property type="nucleotide sequence ID" value="XM_003869759.1"/>
</dbReference>
<evidence type="ECO:0000256" key="5">
    <source>
        <dbReference type="ARBA" id="ARBA00022771"/>
    </source>
</evidence>
<dbReference type="InterPro" id="IPR003769">
    <property type="entry name" value="ClpS_core"/>
</dbReference>
<keyword evidence="5 10" id="KW-0863">Zinc-finger</keyword>
<dbReference type="InterPro" id="IPR003126">
    <property type="entry name" value="Znf_UBR"/>
</dbReference>
<dbReference type="eggNOG" id="KOG1140">
    <property type="taxonomic scope" value="Eukaryota"/>
</dbReference>
<evidence type="ECO:0000256" key="10">
    <source>
        <dbReference type="RuleBase" id="RU366018"/>
    </source>
</evidence>
<evidence type="ECO:0000256" key="1">
    <source>
        <dbReference type="ARBA" id="ARBA00000900"/>
    </source>
</evidence>
<reference evidence="13 14" key="1">
    <citation type="journal article" date="2012" name="PLoS ONE">
        <title>Sequence and analysis of the genome of the pathogenic yeast Candida orthopsilosis.</title>
        <authorList>
            <person name="Riccombeni A."/>
            <person name="Vidanes G."/>
            <person name="Proux-Wera E."/>
            <person name="Wolfe K.H."/>
            <person name="Butler G."/>
        </authorList>
    </citation>
    <scope>NUCLEOTIDE SEQUENCE [LARGE SCALE GENOMIC DNA]</scope>
    <source>
        <strain evidence="13 14">Co 90-125</strain>
    </source>
</reference>
<dbReference type="InterPro" id="IPR055194">
    <property type="entry name" value="UBR1-like_WH"/>
</dbReference>
<dbReference type="PROSITE" id="PS51157">
    <property type="entry name" value="ZF_UBR"/>
    <property type="match status" value="1"/>
</dbReference>
<sequence length="1744" mass="200421">MDEDKLKRFLVELPSALSFRNGSRVHEYVFKVLYFMSTNNGEYLSHLFPDLPPISELDRERLVNSDFTLETLDKLSSLQKPESKEYSHPKNKPCARLFKAGDSVYRCEECGFDDTCVLCSYCFNEQDHVGHSVSMYTSTGTSGGVCDCGDPEAFVTTLHCKCSARKVASTSYEGQVEEPNHEYLYQTIKVCLDYVLDITNSNVCTLPIIHEHMNKGSFNFNPRSLSNYFSLPSGKYGGATDVNSDNWILVLWNDEFHDLGQAIHAIRLGLSCNDNRATQIATRIDKEGYCVLKEASTYEALMKSKELVERGGLISTIISIRDLYRELIVREIIFWLDDILDSYDEAFKLKSQAILTQLLLDNDYRFAKVFPEEFLRGLTYGTMDECFKNGIPVEDKFVTQFNSNQVRTPISSLDLRERMIYLLAKPDLELPFSRFQILLIFQIRLPKLVRKKLVSILLPLLVANIFLKGKFAKQFTEIYPMLLTICAYSDREDHLNLIAEISSQLYTCPVTVRKLLESSHANYIINGLTRIIEESCSVWDEDIGHCIFVDSDTDSQADRRLKRALLRGIHDLEHFSSTNLGPQALQAYLRPKNFVFLVSFLKLFHDYLPMTRKRGDHVEQESMTFRLHPAISVPILSSLRNIAASQIGHPNLDWVIEKLTNFLAGEEMYRVEYGSDNMRVSTNAHAFVHPLTSFLSYLIQFNGYDGLYPLLEGHKRAMIMLSDASLRSIVLGSQIKIGFWIRNGVSASRQASMYFGPSMSDLTFTRDMHLQQVALLIGNSEEMVKSFLARWELNDWFSNRVECNDTIYEERFFSVVERFVGFVYKLLTDRSMFSRLSSREMELEETRKFMTYYLCEKARGYTKLKMKVDSDVCDLPEFDEILYDIADYQPPSALLDTGLYRLKDSMYSQLDPMGLFLDPSKFQILYDVLTKKLAKTTNVKEQEVILTPQISFSGDVAVDKKIGEFLKTTLFVKVIHKLLRVAIDSGNESYLPQLLHLIHAIIIDDEHIHGKDYLSESFIDIPVCDLLLTIVESNMSKPVVRKADFLVEQLLVKDRRILENLVSCFGEDYVQSFKRRKTQLFESKAEREKRVSEERKKKIMKKFSKQQEKFLKNNKKLNEEHAEQMEQEDGDARVCVICGEKEKAGQAFGIFLIATEAPLFWKVDNLFESDSTRTWSEDLFAYADKSKFGQGYNIYSKWKEFQRPVFSSCGHGIHYECFKRGVGHIKYYPCPLCRTYHDAFMPFIVHEPLETSGLRDVVFNKTIDESSPKKLDVLRNLFVPKNSGIQYHHYLESRSRYEDNFDHWIVNMGSTIQMSEIGTRLNGKSGYSDFLSQIPRNIRNLFKALVQAQVMIADLSDPWERHAWEEDRNYILESGEESDMQTGVFNETLVLFFTSEQSLATLARKGVSRIIGKLMARVKLDLDDTDYFETSREQHDYQISSSGFDDFARLWSDSGLSSDFERYGSHVFDLAQHILGVYLRQVVIFQHVLLSQCDDAYSVDGEIYAQMSEEIKSQLNVFGVDPLMEVLQIPSLGDIFSRIRDSETLEHKEYEAARVIKHTTSVNQVLALDYPGQIHLCTLPEDFQNGLLKLSEMNVLRKCMCMFCGQWLNKGHQYGHMKVCSKFGIIYDPARNTSRICIQVGENSLVLEIPGPYVTKHGEPKGHRVKGKAFLNKEKFKELNRLWVNQGLYSYVSRPLFGSAPNMMMPNFGIIPGPGAGVGAMDLDDEGEIWDVGDDDEEDEFMFT</sequence>
<dbReference type="InterPro" id="IPR039164">
    <property type="entry name" value="UBR1-like"/>
</dbReference>
<evidence type="ECO:0000256" key="11">
    <source>
        <dbReference type="SAM" id="Coils"/>
    </source>
</evidence>
<dbReference type="KEGG" id="cot:CORT_0E00860"/>
<organism evidence="13 14">
    <name type="scientific">Candida orthopsilosis (strain 90-125)</name>
    <name type="common">Yeast</name>
    <dbReference type="NCBI Taxonomy" id="1136231"/>
    <lineage>
        <taxon>Eukaryota</taxon>
        <taxon>Fungi</taxon>
        <taxon>Dikarya</taxon>
        <taxon>Ascomycota</taxon>
        <taxon>Saccharomycotina</taxon>
        <taxon>Pichiomycetes</taxon>
        <taxon>Debaryomycetaceae</taxon>
        <taxon>Candida/Lodderomyces clade</taxon>
        <taxon>Candida</taxon>
    </lineage>
</organism>
<name>H8X6R4_CANO9</name>
<dbReference type="Gene3D" id="3.30.1390.10">
    <property type="match status" value="1"/>
</dbReference>
<dbReference type="InterPro" id="IPR014719">
    <property type="entry name" value="Ribosomal_bL12_C/ClpS-like"/>
</dbReference>
<protein>
    <recommendedName>
        <fullName evidence="10">E3 ubiquitin-protein ligase</fullName>
        <ecNumber evidence="10">2.3.2.27</ecNumber>
    </recommendedName>
</protein>
<dbReference type="EMBL" id="HE681723">
    <property type="protein sequence ID" value="CCG23675.1"/>
    <property type="molecule type" value="Genomic_DNA"/>
</dbReference>
<dbReference type="FunFam" id="2.10.110.30:FF:000002">
    <property type="entry name" value="Putative e3 ubiquitin-protein ligase ubr3"/>
    <property type="match status" value="1"/>
</dbReference>
<evidence type="ECO:0000256" key="9">
    <source>
        <dbReference type="PROSITE-ProRule" id="PRU00508"/>
    </source>
</evidence>
<dbReference type="HOGENOM" id="CLU_238060_0_0_1"/>
<feature type="domain" description="UBR-type" evidence="12">
    <location>
        <begin position="92"/>
        <end position="165"/>
    </location>
</feature>
<evidence type="ECO:0000259" key="12">
    <source>
        <dbReference type="PROSITE" id="PS51157"/>
    </source>
</evidence>
<dbReference type="SUPFAM" id="SSF54736">
    <property type="entry name" value="ClpS-like"/>
    <property type="match status" value="1"/>
</dbReference>
<dbReference type="OrthoDB" id="26387at2759"/>
<keyword evidence="4 10" id="KW-0479">Metal-binding</keyword>
<evidence type="ECO:0000256" key="2">
    <source>
        <dbReference type="ARBA" id="ARBA00004906"/>
    </source>
</evidence>
<accession>H8X6R4</accession>
<dbReference type="Proteomes" id="UP000005018">
    <property type="component" value="Chromosome 5"/>
</dbReference>
<feature type="coiled-coil region" evidence="11">
    <location>
        <begin position="1100"/>
        <end position="1128"/>
    </location>
</feature>
<keyword evidence="3 10" id="KW-0808">Transferase</keyword>
<dbReference type="PANTHER" id="PTHR21497">
    <property type="entry name" value="UBIQUITIN LIGASE E3 ALPHA-RELATED"/>
    <property type="match status" value="1"/>
</dbReference>
<comment type="catalytic activity">
    <reaction evidence="1 10">
        <text>S-ubiquitinyl-[E2 ubiquitin-conjugating enzyme]-L-cysteine + [acceptor protein]-L-lysine = [E2 ubiquitin-conjugating enzyme]-L-cysteine + N(6)-ubiquitinyl-[acceptor protein]-L-lysine.</text>
        <dbReference type="EC" id="2.3.2.27"/>
    </reaction>
</comment>
<comment type="function">
    <text evidence="10">Ubiquitin ligase protein which is a component of the N-end rule pathway. Recognizes and binds to proteins bearing specific N-terminal residues that are destabilizing according to the N-end rule, leading to their ubiquitination and subsequent degradation.</text>
</comment>
<dbReference type="CDD" id="cd19673">
    <property type="entry name" value="UBR-box_UBR3"/>
    <property type="match status" value="1"/>
</dbReference>
<dbReference type="GO" id="GO:0000151">
    <property type="term" value="C:ubiquitin ligase complex"/>
    <property type="evidence" value="ECO:0007669"/>
    <property type="project" value="TreeGrafter"/>
</dbReference>